<proteinExistence type="inferred from homology"/>
<feature type="compositionally biased region" description="Low complexity" evidence="9">
    <location>
        <begin position="49"/>
        <end position="59"/>
    </location>
</feature>
<reference evidence="10 11" key="1">
    <citation type="journal article" date="2018" name="MBio">
        <title>Comparative Genomics Reveals the Core Gene Toolbox for the Fungus-Insect Symbiosis.</title>
        <authorList>
            <person name="Wang Y."/>
            <person name="Stata M."/>
            <person name="Wang W."/>
            <person name="Stajich J.E."/>
            <person name="White M.M."/>
            <person name="Moncalvo J.M."/>
        </authorList>
    </citation>
    <scope>NUCLEOTIDE SEQUENCE [LARGE SCALE GENOMIC DNA]</scope>
    <source>
        <strain evidence="10 11">SWE-8-4</strain>
    </source>
</reference>
<keyword evidence="5" id="KW-0496">Mitochondrion</keyword>
<dbReference type="AlphaFoldDB" id="A0A2T9YTU0"/>
<keyword evidence="11" id="KW-1185">Reference proteome</keyword>
<dbReference type="GO" id="GO:0016531">
    <property type="term" value="F:copper chaperone activity"/>
    <property type="evidence" value="ECO:0007669"/>
    <property type="project" value="InterPro"/>
</dbReference>
<dbReference type="InterPro" id="IPR007745">
    <property type="entry name" value="Cyt_c_oxidase_Cu-chaperone"/>
</dbReference>
<evidence type="ECO:0000256" key="1">
    <source>
        <dbReference type="ARBA" id="ARBA00004569"/>
    </source>
</evidence>
<evidence type="ECO:0000256" key="4">
    <source>
        <dbReference type="ARBA" id="ARBA00023008"/>
    </source>
</evidence>
<evidence type="ECO:0008006" key="12">
    <source>
        <dbReference type="Google" id="ProtNLM"/>
    </source>
</evidence>
<evidence type="ECO:0000256" key="2">
    <source>
        <dbReference type="ARBA" id="ARBA00009241"/>
    </source>
</evidence>
<dbReference type="InterPro" id="IPR009069">
    <property type="entry name" value="Cys_alpha_HP_mot_SF"/>
</dbReference>
<feature type="compositionally biased region" description="Basic and acidic residues" evidence="9">
    <location>
        <begin position="25"/>
        <end position="36"/>
    </location>
</feature>
<gene>
    <name evidence="10" type="ORF">BB561_001636</name>
</gene>
<evidence type="ECO:0000256" key="8">
    <source>
        <dbReference type="PIRSR" id="PIRSR607745-1"/>
    </source>
</evidence>
<dbReference type="PANTHER" id="PTHR16719">
    <property type="entry name" value="CYTOCHROME C OXIDASE COPPER CHAPERONE"/>
    <property type="match status" value="1"/>
</dbReference>
<evidence type="ECO:0000256" key="7">
    <source>
        <dbReference type="ARBA" id="ARBA00023186"/>
    </source>
</evidence>
<evidence type="ECO:0000313" key="11">
    <source>
        <dbReference type="Proteomes" id="UP000245383"/>
    </source>
</evidence>
<evidence type="ECO:0000256" key="5">
    <source>
        <dbReference type="ARBA" id="ARBA00023128"/>
    </source>
</evidence>
<evidence type="ECO:0000256" key="6">
    <source>
        <dbReference type="ARBA" id="ARBA00023157"/>
    </source>
</evidence>
<dbReference type="Pfam" id="PF05051">
    <property type="entry name" value="COX17"/>
    <property type="match status" value="1"/>
</dbReference>
<organism evidence="10 11">
    <name type="scientific">Smittium simulii</name>
    <dbReference type="NCBI Taxonomy" id="133385"/>
    <lineage>
        <taxon>Eukaryota</taxon>
        <taxon>Fungi</taxon>
        <taxon>Fungi incertae sedis</taxon>
        <taxon>Zoopagomycota</taxon>
        <taxon>Kickxellomycotina</taxon>
        <taxon>Harpellomycetes</taxon>
        <taxon>Harpellales</taxon>
        <taxon>Legeriomycetaceae</taxon>
        <taxon>Smittium</taxon>
    </lineage>
</organism>
<dbReference type="PANTHER" id="PTHR16719:SF0">
    <property type="entry name" value="CYTOCHROME C OXIDASE COPPER CHAPERONE"/>
    <property type="match status" value="1"/>
</dbReference>
<dbReference type="GO" id="GO:0005507">
    <property type="term" value="F:copper ion binding"/>
    <property type="evidence" value="ECO:0007669"/>
    <property type="project" value="InterPro"/>
</dbReference>
<dbReference type="PROSITE" id="PS51808">
    <property type="entry name" value="CHCH"/>
    <property type="match status" value="1"/>
</dbReference>
<evidence type="ECO:0000256" key="3">
    <source>
        <dbReference type="ARBA" id="ARBA00022723"/>
    </source>
</evidence>
<keyword evidence="7" id="KW-0143">Chaperone</keyword>
<dbReference type="GO" id="GO:0005758">
    <property type="term" value="C:mitochondrial intermembrane space"/>
    <property type="evidence" value="ECO:0007669"/>
    <property type="project" value="UniProtKB-SubCell"/>
</dbReference>
<keyword evidence="3 8" id="KW-0479">Metal-binding</keyword>
<dbReference type="Proteomes" id="UP000245383">
    <property type="component" value="Unassembled WGS sequence"/>
</dbReference>
<keyword evidence="6" id="KW-1015">Disulfide bond</keyword>
<dbReference type="SUPFAM" id="SSF47072">
    <property type="entry name" value="Cysteine alpha-hairpin motif"/>
    <property type="match status" value="1"/>
</dbReference>
<dbReference type="STRING" id="133385.A0A2T9YTU0"/>
<dbReference type="EMBL" id="MBFR01000048">
    <property type="protein sequence ID" value="PVU95748.1"/>
    <property type="molecule type" value="Genomic_DNA"/>
</dbReference>
<dbReference type="OrthoDB" id="1915887at2759"/>
<feature type="binding site" evidence="8">
    <location>
        <position position="65"/>
    </location>
    <ligand>
        <name>Cu cation</name>
        <dbReference type="ChEBI" id="CHEBI:23378"/>
    </ligand>
</feature>
<dbReference type="GO" id="GO:0033617">
    <property type="term" value="P:mitochondrial respiratory chain complex IV assembly"/>
    <property type="evidence" value="ECO:0007669"/>
    <property type="project" value="TreeGrafter"/>
</dbReference>
<keyword evidence="4 8" id="KW-0186">Copper</keyword>
<sequence length="109" mass="12369">MNLQINSLLGNYFGVEIKNHATPVRRPDTCGEKLDINHSAPEMQKKTSSDTQQQSPQASDKPKPCCVCKETKKARDTCYFDHGDQAELKCHYLIQAHKDCMKSFGFTFD</sequence>
<feature type="binding site" evidence="8">
    <location>
        <position position="66"/>
    </location>
    <ligand>
        <name>Cu cation</name>
        <dbReference type="ChEBI" id="CHEBI:23378"/>
    </ligand>
</feature>
<feature type="region of interest" description="Disordered" evidence="9">
    <location>
        <begin position="23"/>
        <end position="65"/>
    </location>
</feature>
<comment type="subcellular location">
    <subcellularLocation>
        <location evidence="1">Mitochondrion intermembrane space</location>
    </subcellularLocation>
</comment>
<name>A0A2T9YTU0_9FUNG</name>
<comment type="similarity">
    <text evidence="2">Belongs to the COX17 family.</text>
</comment>
<evidence type="ECO:0000256" key="9">
    <source>
        <dbReference type="SAM" id="MobiDB-lite"/>
    </source>
</evidence>
<comment type="caution">
    <text evidence="10">The sequence shown here is derived from an EMBL/GenBank/DDBJ whole genome shotgun (WGS) entry which is preliminary data.</text>
</comment>
<protein>
    <recommendedName>
        <fullName evidence="12">Cytochrome c oxidase copper chaperone</fullName>
    </recommendedName>
</protein>
<dbReference type="Gene3D" id="1.10.287.1130">
    <property type="entry name" value="CytochromE C oxidase copper chaperone"/>
    <property type="match status" value="1"/>
</dbReference>
<accession>A0A2T9YTU0</accession>
<evidence type="ECO:0000313" key="10">
    <source>
        <dbReference type="EMBL" id="PVU95748.1"/>
    </source>
</evidence>